<evidence type="ECO:0000313" key="2">
    <source>
        <dbReference type="EMBL" id="TQM57851.1"/>
    </source>
</evidence>
<accession>A0A543HHQ0</accession>
<dbReference type="EMBL" id="VFPM01000003">
    <property type="protein sequence ID" value="TQM57851.1"/>
    <property type="molecule type" value="Genomic_DNA"/>
</dbReference>
<dbReference type="Gene3D" id="1.10.10.2910">
    <property type="match status" value="1"/>
</dbReference>
<protein>
    <submittedName>
        <fullName evidence="2">Uncharacterized protein DUF955</fullName>
    </submittedName>
</protein>
<name>A0A543HHQ0_9MICO</name>
<dbReference type="PANTHER" id="PTHR43236">
    <property type="entry name" value="ANTITOXIN HIGA1"/>
    <property type="match status" value="1"/>
</dbReference>
<feature type="domain" description="IrrE N-terminal-like" evidence="1">
    <location>
        <begin position="73"/>
        <end position="137"/>
    </location>
</feature>
<proteinExistence type="predicted"/>
<dbReference type="OrthoDB" id="4727201at2"/>
<dbReference type="InterPro" id="IPR010359">
    <property type="entry name" value="IrrE_HExxH"/>
</dbReference>
<reference evidence="2 3" key="1">
    <citation type="submission" date="2019-06" db="EMBL/GenBank/DDBJ databases">
        <title>Genome sequencing of plant associated microbes to promote plant fitness in Sorghum bicolor and Oryza sativa.</title>
        <authorList>
            <person name="Coleman-Derr D."/>
        </authorList>
    </citation>
    <scope>NUCLEOTIDE SEQUENCE [LARGE SCALE GENOMIC DNA]</scope>
    <source>
        <strain evidence="2 3">KV-663</strain>
    </source>
</reference>
<dbReference type="AlphaFoldDB" id="A0A543HHQ0"/>
<organism evidence="2 3">
    <name type="scientific">Humibacillus xanthopallidus</name>
    <dbReference type="NCBI Taxonomy" id="412689"/>
    <lineage>
        <taxon>Bacteria</taxon>
        <taxon>Bacillati</taxon>
        <taxon>Actinomycetota</taxon>
        <taxon>Actinomycetes</taxon>
        <taxon>Micrococcales</taxon>
        <taxon>Intrasporangiaceae</taxon>
        <taxon>Humibacillus</taxon>
    </lineage>
</organism>
<comment type="caution">
    <text evidence="2">The sequence shown here is derived from an EMBL/GenBank/DDBJ whole genome shotgun (WGS) entry which is preliminary data.</text>
</comment>
<evidence type="ECO:0000259" key="1">
    <source>
        <dbReference type="Pfam" id="PF06114"/>
    </source>
</evidence>
<dbReference type="PANTHER" id="PTHR43236:SF1">
    <property type="entry name" value="BLL7220 PROTEIN"/>
    <property type="match status" value="1"/>
</dbReference>
<dbReference type="InterPro" id="IPR052345">
    <property type="entry name" value="Rad_response_metalloprotease"/>
</dbReference>
<gene>
    <name evidence="2" type="ORF">FBY41_3187</name>
</gene>
<dbReference type="Proteomes" id="UP000316747">
    <property type="component" value="Unassembled WGS sequence"/>
</dbReference>
<evidence type="ECO:0000313" key="3">
    <source>
        <dbReference type="Proteomes" id="UP000316747"/>
    </source>
</evidence>
<dbReference type="Pfam" id="PF06114">
    <property type="entry name" value="Peptidase_M78"/>
    <property type="match status" value="1"/>
</dbReference>
<dbReference type="RefSeq" id="WP_141845261.1">
    <property type="nucleotide sequence ID" value="NZ_VFPM01000003.1"/>
</dbReference>
<keyword evidence="3" id="KW-1185">Reference proteome</keyword>
<sequence length="325" mass="34409">MTWQQAQSAAMLAAAQAHADLRVNRREPFVDVVGALAASGVAHLMWRPMGTLFGAYLKQPGVPVGVLVNNGIPFPARRMTLAHELGHHWFGHSTSLDDEHTAGGSGGGRARRWSDREKLAESFAAWFLMPAPAVQAAVRLVTGGPPLSTPEQAYQLSLLMGVPYRTLVRQLQTVRQVSSQTARAWAAVQPGRLKARAVAGFPAQASGRADVFVVAPTYDQVTLVVKQGDRVLFDARPAPAPASGVGASQGWPQWLVPVVGSGEGTSVAFDVLASSPDSGSARECEIEVEADPELKLVTLTMASGGTVQVRVASRPRGLEQGRSLG</sequence>